<evidence type="ECO:0000313" key="2">
    <source>
        <dbReference type="EMBL" id="MFD1589374.1"/>
    </source>
</evidence>
<dbReference type="AlphaFoldDB" id="A0ABD6CH39"/>
<keyword evidence="1" id="KW-1133">Transmembrane helix</keyword>
<comment type="caution">
    <text evidence="2">The sequence shown here is derived from an EMBL/GenBank/DDBJ whole genome shotgun (WGS) entry which is preliminary data.</text>
</comment>
<name>A0ABD6CH39_9EURY</name>
<keyword evidence="1" id="KW-0472">Membrane</keyword>
<feature type="transmembrane region" description="Helical" evidence="1">
    <location>
        <begin position="20"/>
        <end position="46"/>
    </location>
</feature>
<reference evidence="2 3" key="1">
    <citation type="journal article" date="2019" name="Int. J. Syst. Evol. Microbiol.">
        <title>The Global Catalogue of Microorganisms (GCM) 10K type strain sequencing project: providing services to taxonomists for standard genome sequencing and annotation.</title>
        <authorList>
            <consortium name="The Broad Institute Genomics Platform"/>
            <consortium name="The Broad Institute Genome Sequencing Center for Infectious Disease"/>
            <person name="Wu L."/>
            <person name="Ma J."/>
        </authorList>
    </citation>
    <scope>NUCLEOTIDE SEQUENCE [LARGE SCALE GENOMIC DNA]</scope>
    <source>
        <strain evidence="2 3">CGMCC 1.12125</strain>
    </source>
</reference>
<sequence>MTDASPDATDEARSRGRWSLLGLGGTVSLCCLVAAPATTGAVGTAVAGGTTAALGGGLVRVLVSAVTVGIIGMALQMWTSSPSCKR</sequence>
<feature type="transmembrane region" description="Helical" evidence="1">
    <location>
        <begin position="58"/>
        <end position="78"/>
    </location>
</feature>
<evidence type="ECO:0000256" key="1">
    <source>
        <dbReference type="SAM" id="Phobius"/>
    </source>
</evidence>
<gene>
    <name evidence="2" type="ORF">ACFR9U_20555</name>
</gene>
<protein>
    <submittedName>
        <fullName evidence="2">Uncharacterized protein</fullName>
    </submittedName>
</protein>
<accession>A0ABD6CH39</accession>
<proteinExistence type="predicted"/>
<dbReference type="RefSeq" id="WP_247381201.1">
    <property type="nucleotide sequence ID" value="NZ_JALLGV010000009.1"/>
</dbReference>
<keyword evidence="1" id="KW-0812">Transmembrane</keyword>
<dbReference type="EMBL" id="JBHUDJ010000015">
    <property type="protein sequence ID" value="MFD1589374.1"/>
    <property type="molecule type" value="Genomic_DNA"/>
</dbReference>
<organism evidence="2 3">
    <name type="scientific">Halorientalis brevis</name>
    <dbReference type="NCBI Taxonomy" id="1126241"/>
    <lineage>
        <taxon>Archaea</taxon>
        <taxon>Methanobacteriati</taxon>
        <taxon>Methanobacteriota</taxon>
        <taxon>Stenosarchaea group</taxon>
        <taxon>Halobacteria</taxon>
        <taxon>Halobacteriales</taxon>
        <taxon>Haloarculaceae</taxon>
        <taxon>Halorientalis</taxon>
    </lineage>
</organism>
<evidence type="ECO:0000313" key="3">
    <source>
        <dbReference type="Proteomes" id="UP001597119"/>
    </source>
</evidence>
<keyword evidence="3" id="KW-1185">Reference proteome</keyword>
<dbReference type="Proteomes" id="UP001597119">
    <property type="component" value="Unassembled WGS sequence"/>
</dbReference>